<dbReference type="AlphaFoldDB" id="A0A133NQ53"/>
<name>A0A133NQ53_GARVA</name>
<sequence>SILAKDSKQKQIAFIATDSINCKTCRLITKHNCKTSRNTHVL</sequence>
<organism evidence="1 2">
    <name type="scientific">Gardnerella vaginalis</name>
    <dbReference type="NCBI Taxonomy" id="2702"/>
    <lineage>
        <taxon>Bacteria</taxon>
        <taxon>Bacillati</taxon>
        <taxon>Actinomycetota</taxon>
        <taxon>Actinomycetes</taxon>
        <taxon>Bifidobacteriales</taxon>
        <taxon>Bifidobacteriaceae</taxon>
        <taxon>Gardnerella</taxon>
    </lineage>
</organism>
<feature type="non-terminal residue" evidence="1">
    <location>
        <position position="1"/>
    </location>
</feature>
<reference evidence="1 2" key="1">
    <citation type="submission" date="2016-01" db="EMBL/GenBank/DDBJ databases">
        <authorList>
            <person name="Oliw E.H."/>
        </authorList>
    </citation>
    <scope>NUCLEOTIDE SEQUENCE [LARGE SCALE GENOMIC DNA]</scope>
    <source>
        <strain evidence="1 2">GED7760B</strain>
    </source>
</reference>
<proteinExistence type="predicted"/>
<comment type="caution">
    <text evidence="1">The sequence shown here is derived from an EMBL/GenBank/DDBJ whole genome shotgun (WGS) entry which is preliminary data.</text>
</comment>
<gene>
    <name evidence="1" type="ORF">HMPREF3216_00561</name>
</gene>
<dbReference type="EMBL" id="LRQA01000032">
    <property type="protein sequence ID" value="KXA18397.1"/>
    <property type="molecule type" value="Genomic_DNA"/>
</dbReference>
<protein>
    <submittedName>
        <fullName evidence="1">Uncharacterized protein</fullName>
    </submittedName>
</protein>
<dbReference type="Proteomes" id="UP000070558">
    <property type="component" value="Unassembled WGS sequence"/>
</dbReference>
<accession>A0A133NQ53</accession>
<evidence type="ECO:0000313" key="2">
    <source>
        <dbReference type="Proteomes" id="UP000070558"/>
    </source>
</evidence>
<evidence type="ECO:0000313" key="1">
    <source>
        <dbReference type="EMBL" id="KXA18397.1"/>
    </source>
</evidence>
<dbReference type="PATRIC" id="fig|2702.99.peg.554"/>